<dbReference type="Gene3D" id="3.30.70.100">
    <property type="match status" value="1"/>
</dbReference>
<protein>
    <submittedName>
        <fullName evidence="2">DUF1330 domain-containing protein</fullName>
    </submittedName>
</protein>
<name>A0A368DYL7_9PROT</name>
<dbReference type="EMBL" id="QOQF01000021">
    <property type="protein sequence ID" value="RCL76396.1"/>
    <property type="molecule type" value="Genomic_DNA"/>
</dbReference>
<dbReference type="Proteomes" id="UP000252132">
    <property type="component" value="Unassembled WGS sequence"/>
</dbReference>
<evidence type="ECO:0000313" key="2">
    <source>
        <dbReference type="EMBL" id="RCL76396.1"/>
    </source>
</evidence>
<dbReference type="InterPro" id="IPR010753">
    <property type="entry name" value="DUF1330"/>
</dbReference>
<accession>A0A368DYL7</accession>
<organism evidence="2 3">
    <name type="scientific">PS1 clade bacterium</name>
    <dbReference type="NCBI Taxonomy" id="2175152"/>
    <lineage>
        <taxon>Bacteria</taxon>
        <taxon>Pseudomonadati</taxon>
        <taxon>Pseudomonadota</taxon>
        <taxon>Alphaproteobacteria</taxon>
        <taxon>PS1 clade</taxon>
    </lineage>
</organism>
<dbReference type="PANTHER" id="PTHR41521">
    <property type="match status" value="1"/>
</dbReference>
<feature type="domain" description="DUF1330" evidence="1">
    <location>
        <begin position="3"/>
        <end position="95"/>
    </location>
</feature>
<sequence>MSKGYLVANLRVQDENCFKEFSEAAVPLIEKFGGKILARGPGADRHEGGLTGLVTLLEFESKAAAEKFYFSDEYQAAKAIRDNGVDTDLMIIEGI</sequence>
<comment type="caution">
    <text evidence="2">The sequence shown here is derived from an EMBL/GenBank/DDBJ whole genome shotgun (WGS) entry which is preliminary data.</text>
</comment>
<dbReference type="InterPro" id="IPR011008">
    <property type="entry name" value="Dimeric_a/b-barrel"/>
</dbReference>
<dbReference type="PANTHER" id="PTHR41521:SF4">
    <property type="entry name" value="BLR0684 PROTEIN"/>
    <property type="match status" value="1"/>
</dbReference>
<dbReference type="Pfam" id="PF07045">
    <property type="entry name" value="DUF1330"/>
    <property type="match status" value="1"/>
</dbReference>
<evidence type="ECO:0000313" key="3">
    <source>
        <dbReference type="Proteomes" id="UP000252132"/>
    </source>
</evidence>
<reference evidence="2 3" key="1">
    <citation type="journal article" date="2018" name="Microbiome">
        <title>Fine metagenomic profile of the Mediterranean stratified and mixed water columns revealed by assembly and recruitment.</title>
        <authorList>
            <person name="Haro-Moreno J.M."/>
            <person name="Lopez-Perez M."/>
            <person name="De La Torre J.R."/>
            <person name="Picazo A."/>
            <person name="Camacho A."/>
            <person name="Rodriguez-Valera F."/>
        </authorList>
    </citation>
    <scope>NUCLEOTIDE SEQUENCE [LARGE SCALE GENOMIC DNA]</scope>
    <source>
        <strain evidence="2">MED-G55</strain>
    </source>
</reference>
<dbReference type="SUPFAM" id="SSF54909">
    <property type="entry name" value="Dimeric alpha+beta barrel"/>
    <property type="match status" value="1"/>
</dbReference>
<evidence type="ECO:0000259" key="1">
    <source>
        <dbReference type="Pfam" id="PF07045"/>
    </source>
</evidence>
<gene>
    <name evidence="2" type="ORF">DBW69_05260</name>
</gene>
<dbReference type="AlphaFoldDB" id="A0A368DYL7"/>
<proteinExistence type="predicted"/>